<evidence type="ECO:0000256" key="2">
    <source>
        <dbReference type="ARBA" id="ARBA00022450"/>
    </source>
</evidence>
<dbReference type="SUPFAM" id="SSF56801">
    <property type="entry name" value="Acetyl-CoA synthetase-like"/>
    <property type="match status" value="1"/>
</dbReference>
<comment type="caution">
    <text evidence="8">The sequence shown here is derived from an EMBL/GenBank/DDBJ whole genome shotgun (WGS) entry which is preliminary data.</text>
</comment>
<dbReference type="EMBL" id="RAVZ01000533">
    <property type="protein sequence ID" value="RKG70804.1"/>
    <property type="molecule type" value="Genomic_DNA"/>
</dbReference>
<dbReference type="Pfam" id="PF00501">
    <property type="entry name" value="AMP-binding"/>
    <property type="match status" value="1"/>
</dbReference>
<evidence type="ECO:0000259" key="6">
    <source>
        <dbReference type="Pfam" id="PF00668"/>
    </source>
</evidence>
<evidence type="ECO:0000256" key="4">
    <source>
        <dbReference type="ARBA" id="ARBA00022598"/>
    </source>
</evidence>
<dbReference type="GO" id="GO:0016874">
    <property type="term" value="F:ligase activity"/>
    <property type="evidence" value="ECO:0007669"/>
    <property type="project" value="UniProtKB-KW"/>
</dbReference>
<evidence type="ECO:0000259" key="5">
    <source>
        <dbReference type="Pfam" id="PF00501"/>
    </source>
</evidence>
<reference evidence="9" key="1">
    <citation type="submission" date="2018-09" db="EMBL/GenBank/DDBJ databases">
        <authorList>
            <person name="Livingstone P.G."/>
            <person name="Whitworth D.E."/>
        </authorList>
    </citation>
    <scope>NUCLEOTIDE SEQUENCE [LARGE SCALE GENOMIC DNA]</scope>
    <source>
        <strain evidence="9">CA054A</strain>
    </source>
</reference>
<accession>A0A3A8HTE7</accession>
<dbReference type="PANTHER" id="PTHR45527">
    <property type="entry name" value="NONRIBOSOMAL PEPTIDE SYNTHETASE"/>
    <property type="match status" value="1"/>
</dbReference>
<name>A0A3A8HTE7_9BACT</name>
<keyword evidence="9" id="KW-1185">Reference proteome</keyword>
<dbReference type="GO" id="GO:0031177">
    <property type="term" value="F:phosphopantetheine binding"/>
    <property type="evidence" value="ECO:0007669"/>
    <property type="project" value="TreeGrafter"/>
</dbReference>
<proteinExistence type="predicted"/>
<dbReference type="FunFam" id="3.30.559.30:FF:000006">
    <property type="entry name" value="Yersiniabactin polyketide/non-ribosomal peptide synthetase"/>
    <property type="match status" value="1"/>
</dbReference>
<keyword evidence="2" id="KW-0596">Phosphopantetheine</keyword>
<dbReference type="Gene3D" id="3.30.559.10">
    <property type="entry name" value="Chloramphenicol acetyltransferase-like domain"/>
    <property type="match status" value="1"/>
</dbReference>
<dbReference type="AlphaFoldDB" id="A0A3A8HTE7"/>
<dbReference type="PANTHER" id="PTHR45527:SF10">
    <property type="entry name" value="PYOCHELIN SYNTHASE PCHF"/>
    <property type="match status" value="1"/>
</dbReference>
<dbReference type="SUPFAM" id="SSF52777">
    <property type="entry name" value="CoA-dependent acyltransferases"/>
    <property type="match status" value="2"/>
</dbReference>
<dbReference type="InterPro" id="IPR023213">
    <property type="entry name" value="CAT-like_dom_sf"/>
</dbReference>
<dbReference type="Proteomes" id="UP000268094">
    <property type="component" value="Unassembled WGS sequence"/>
</dbReference>
<dbReference type="Gene3D" id="1.10.10.1830">
    <property type="entry name" value="Non-ribosomal peptide synthase, adenylation domain"/>
    <property type="match status" value="1"/>
</dbReference>
<dbReference type="GO" id="GO:0044550">
    <property type="term" value="P:secondary metabolite biosynthetic process"/>
    <property type="evidence" value="ECO:0007669"/>
    <property type="project" value="TreeGrafter"/>
</dbReference>
<dbReference type="Pfam" id="PF18563">
    <property type="entry name" value="TubC_N"/>
    <property type="match status" value="1"/>
</dbReference>
<gene>
    <name evidence="8" type="ORF">D7V88_39545</name>
</gene>
<keyword evidence="3" id="KW-0597">Phosphoprotein</keyword>
<dbReference type="InterPro" id="IPR057737">
    <property type="entry name" value="Condensation_MtbB-like"/>
</dbReference>
<comment type="cofactor">
    <cofactor evidence="1">
        <name>pantetheine 4'-phosphate</name>
        <dbReference type="ChEBI" id="CHEBI:47942"/>
    </cofactor>
</comment>
<feature type="non-terminal residue" evidence="8">
    <location>
        <position position="658"/>
    </location>
</feature>
<evidence type="ECO:0000259" key="7">
    <source>
        <dbReference type="Pfam" id="PF18563"/>
    </source>
</evidence>
<dbReference type="InterPro" id="IPR041464">
    <property type="entry name" value="TubC_N"/>
</dbReference>
<protein>
    <submittedName>
        <fullName evidence="8">Non-ribosomal peptide synthetase</fullName>
    </submittedName>
</protein>
<dbReference type="Gene3D" id="3.30.559.30">
    <property type="entry name" value="Nonribosomal peptide synthetase, condensation domain"/>
    <property type="match status" value="1"/>
</dbReference>
<dbReference type="InterPro" id="IPR001242">
    <property type="entry name" value="Condensation_dom"/>
</dbReference>
<evidence type="ECO:0000313" key="8">
    <source>
        <dbReference type="EMBL" id="RKG70804.1"/>
    </source>
</evidence>
<dbReference type="GO" id="GO:0043041">
    <property type="term" value="P:amino acid activation for nonribosomal peptide biosynthetic process"/>
    <property type="evidence" value="ECO:0007669"/>
    <property type="project" value="TreeGrafter"/>
</dbReference>
<dbReference type="Pfam" id="PF00668">
    <property type="entry name" value="Condensation"/>
    <property type="match status" value="1"/>
</dbReference>
<dbReference type="InterPro" id="IPR044894">
    <property type="entry name" value="TubC_N_sf"/>
</dbReference>
<feature type="domain" description="Condensation" evidence="6">
    <location>
        <begin position="73"/>
        <end position="497"/>
    </location>
</feature>
<feature type="domain" description="AMP-dependent synthetase/ligase" evidence="5">
    <location>
        <begin position="538"/>
        <end position="638"/>
    </location>
</feature>
<dbReference type="FunFam" id="3.30.559.10:FF:000023">
    <property type="entry name" value="Non-ribosomal peptide synthetase"/>
    <property type="match status" value="1"/>
</dbReference>
<dbReference type="GO" id="GO:0005737">
    <property type="term" value="C:cytoplasm"/>
    <property type="evidence" value="ECO:0007669"/>
    <property type="project" value="TreeGrafter"/>
</dbReference>
<keyword evidence="4" id="KW-0436">Ligase</keyword>
<sequence length="658" mass="73754">MRSIMEVLSEVNRLGIKLWEEDHRLRFSAPQGALSPELRNELVERKAELLELLHTSVELPRAVPDPERRHEPFPLTDIQQAYWVGRAGAVDLGGVSTHVYFELEGRGLDVERLARAWNRLVQRHEMLRAVILASGQQQFLAQVPTYVIATSDLRRVGAEEATRLIDDARQQMSHQVLPTDQWPLFELRATLLPEERVRLHISIDVVIADGASMTRLFQEWSQLYAQPDLPLAPLELSFRDYVLAEERLRDTELYTRSRNYWTERLDTFPSAPELPLASNPATLEKYQFQRRSGRLEPATWRQLAARARKAGLTPSGLLMAAYAEVLATWSKGKRFVLNLTLFNRLPLHPQVHDIVGDFTSINLLEVDGALPGTFTDRATRLQQQLLKDMDHRFFGGVQVLRELARREGGTPRTLMPVVFTSGLALGSSGQGASALNELGTLVYGINQTPQVWLDLQVLEQDEGLAINWDAVEALFSPGMLDDMFEAYRQLLETLAAGEKAWTDATLSLTPAAHLARRETINATGAPLPDGLLHTPFLQQAALRPQQPAILSGDLSLTYGEVAKLATDLAHRLRDAGVQPDTLVAVVMEKGWEQVVAVLGILMAGAAYLPVAAELPLERRRHLLSVGEVRVVVTQPWVDERDEWPEGSRRLRVDRAPLA</sequence>
<organism evidence="8 9">
    <name type="scientific">Corallococcus terminator</name>
    <dbReference type="NCBI Taxonomy" id="2316733"/>
    <lineage>
        <taxon>Bacteria</taxon>
        <taxon>Pseudomonadati</taxon>
        <taxon>Myxococcota</taxon>
        <taxon>Myxococcia</taxon>
        <taxon>Myxococcales</taxon>
        <taxon>Cystobacterineae</taxon>
        <taxon>Myxococcaceae</taxon>
        <taxon>Corallococcus</taxon>
    </lineage>
</organism>
<feature type="domain" description="TubC N-terminal docking" evidence="7">
    <location>
        <begin position="4"/>
        <end position="54"/>
    </location>
</feature>
<evidence type="ECO:0000256" key="1">
    <source>
        <dbReference type="ARBA" id="ARBA00001957"/>
    </source>
</evidence>
<dbReference type="InterPro" id="IPR000873">
    <property type="entry name" value="AMP-dep_synth/lig_dom"/>
</dbReference>
<dbReference type="GO" id="GO:0000036">
    <property type="term" value="F:acyl carrier activity"/>
    <property type="evidence" value="ECO:0007669"/>
    <property type="project" value="TreeGrafter"/>
</dbReference>
<dbReference type="Gene3D" id="3.40.50.980">
    <property type="match status" value="2"/>
</dbReference>
<evidence type="ECO:0000313" key="9">
    <source>
        <dbReference type="Proteomes" id="UP000268094"/>
    </source>
</evidence>
<dbReference type="CDD" id="cd19535">
    <property type="entry name" value="Cyc_NRPS"/>
    <property type="match status" value="1"/>
</dbReference>
<evidence type="ECO:0000256" key="3">
    <source>
        <dbReference type="ARBA" id="ARBA00022553"/>
    </source>
</evidence>
<dbReference type="OrthoDB" id="9757540at2"/>
<dbReference type="RefSeq" id="WP_147449076.1">
    <property type="nucleotide sequence ID" value="NZ_RAVZ01000533.1"/>
</dbReference>